<dbReference type="Gene3D" id="3.40.30.10">
    <property type="entry name" value="Glutaredoxin"/>
    <property type="match status" value="1"/>
</dbReference>
<sequence>WWTKSAPPNVVHIKSVQHLVDEMVRAERLAGAGERLVIMDVFAPWCAACKALYPKLMKLMEERPDVLLLTVNFDENKTVVKAMGVKVLPYFMFYRGKEGKLQEFSASNKRFHLIQEAIERHSTDRCFLDSTDEEPVLAEFPTVVPAKGISGSLDEPAGRAAGKAVGQPQPVA</sequence>
<evidence type="ECO:0000256" key="2">
    <source>
        <dbReference type="SAM" id="MobiDB-lite"/>
    </source>
</evidence>
<evidence type="ECO:0000259" key="3">
    <source>
        <dbReference type="PROSITE" id="PS51352"/>
    </source>
</evidence>
<dbReference type="PROSITE" id="PS51352">
    <property type="entry name" value="THIOREDOXIN_2"/>
    <property type="match status" value="1"/>
</dbReference>
<dbReference type="GO" id="GO:0045454">
    <property type="term" value="P:cell redox homeostasis"/>
    <property type="evidence" value="ECO:0007669"/>
    <property type="project" value="TreeGrafter"/>
</dbReference>
<reference evidence="4 5" key="1">
    <citation type="journal article" date="2010" name="Plant Cell">
        <title>The Chlorella variabilis NC64A genome reveals adaptation to photosymbiosis, coevolution with viruses, and cryptic sex.</title>
        <authorList>
            <person name="Blanc G."/>
            <person name="Duncan G."/>
            <person name="Agarkova I."/>
            <person name="Borodovsky M."/>
            <person name="Gurnon J."/>
            <person name="Kuo A."/>
            <person name="Lindquist E."/>
            <person name="Lucas S."/>
            <person name="Pangilinan J."/>
            <person name="Polle J."/>
            <person name="Salamov A."/>
            <person name="Terry A."/>
            <person name="Yamada T."/>
            <person name="Dunigan D.D."/>
            <person name="Grigoriev I.V."/>
            <person name="Claverie J.M."/>
            <person name="Van Etten J.L."/>
        </authorList>
    </citation>
    <scope>NUCLEOTIDE SEQUENCE [LARGE SCALE GENOMIC DNA]</scope>
    <source>
        <strain evidence="4 5">NC64A</strain>
    </source>
</reference>
<dbReference type="eggNOG" id="KOG0907">
    <property type="taxonomic scope" value="Eukaryota"/>
</dbReference>
<dbReference type="KEGG" id="cvr:CHLNCDRAFT_18066"/>
<dbReference type="InterPro" id="IPR013766">
    <property type="entry name" value="Thioredoxin_domain"/>
</dbReference>
<dbReference type="InParanoid" id="E1Z3C7"/>
<dbReference type="PANTHER" id="PTHR43601">
    <property type="entry name" value="THIOREDOXIN, MITOCHONDRIAL"/>
    <property type="match status" value="1"/>
</dbReference>
<dbReference type="GeneID" id="17359575"/>
<keyword evidence="5" id="KW-1185">Reference proteome</keyword>
<evidence type="ECO:0000313" key="5">
    <source>
        <dbReference type="Proteomes" id="UP000008141"/>
    </source>
</evidence>
<dbReference type="CDD" id="cd02947">
    <property type="entry name" value="TRX_family"/>
    <property type="match status" value="1"/>
</dbReference>
<feature type="domain" description="Thioredoxin" evidence="3">
    <location>
        <begin position="1"/>
        <end position="123"/>
    </location>
</feature>
<accession>E1Z3C7</accession>
<dbReference type="PROSITE" id="PS00194">
    <property type="entry name" value="THIOREDOXIN_1"/>
    <property type="match status" value="1"/>
</dbReference>
<dbReference type="RefSeq" id="XP_005851922.1">
    <property type="nucleotide sequence ID" value="XM_005851860.1"/>
</dbReference>
<dbReference type="InterPro" id="IPR036249">
    <property type="entry name" value="Thioredoxin-like_sf"/>
</dbReference>
<name>E1Z3C7_CHLVA</name>
<proteinExistence type="inferred from homology"/>
<dbReference type="PANTHER" id="PTHR43601:SF32">
    <property type="entry name" value="THIOREDOXIN-LIKE 2-2, CHLOROPLASTIC"/>
    <property type="match status" value="1"/>
</dbReference>
<dbReference type="Pfam" id="PF00085">
    <property type="entry name" value="Thioredoxin"/>
    <property type="match status" value="1"/>
</dbReference>
<evidence type="ECO:0000256" key="1">
    <source>
        <dbReference type="ARBA" id="ARBA00008987"/>
    </source>
</evidence>
<feature type="region of interest" description="Disordered" evidence="2">
    <location>
        <begin position="148"/>
        <end position="172"/>
    </location>
</feature>
<dbReference type="FunCoup" id="E1Z3C7">
    <property type="interactions" value="157"/>
</dbReference>
<organism evidence="5">
    <name type="scientific">Chlorella variabilis</name>
    <name type="common">Green alga</name>
    <dbReference type="NCBI Taxonomy" id="554065"/>
    <lineage>
        <taxon>Eukaryota</taxon>
        <taxon>Viridiplantae</taxon>
        <taxon>Chlorophyta</taxon>
        <taxon>core chlorophytes</taxon>
        <taxon>Trebouxiophyceae</taxon>
        <taxon>Chlorellales</taxon>
        <taxon>Chlorellaceae</taxon>
        <taxon>Chlorella clade</taxon>
        <taxon>Chlorella</taxon>
    </lineage>
</organism>
<dbReference type="InterPro" id="IPR017937">
    <property type="entry name" value="Thioredoxin_CS"/>
</dbReference>
<dbReference type="AlphaFoldDB" id="E1Z3C7"/>
<dbReference type="OrthoDB" id="2121326at2759"/>
<feature type="non-terminal residue" evidence="4">
    <location>
        <position position="1"/>
    </location>
</feature>
<dbReference type="SUPFAM" id="SSF52833">
    <property type="entry name" value="Thioredoxin-like"/>
    <property type="match status" value="1"/>
</dbReference>
<dbReference type="Proteomes" id="UP000008141">
    <property type="component" value="Unassembled WGS sequence"/>
</dbReference>
<comment type="similarity">
    <text evidence="1">Belongs to the thioredoxin family.</text>
</comment>
<dbReference type="STRING" id="554065.E1Z3C7"/>
<protein>
    <recommendedName>
        <fullName evidence="3">Thioredoxin domain-containing protein</fullName>
    </recommendedName>
</protein>
<gene>
    <name evidence="4" type="ORF">CHLNCDRAFT_18066</name>
</gene>
<evidence type="ECO:0000313" key="4">
    <source>
        <dbReference type="EMBL" id="EFN59820.1"/>
    </source>
</evidence>
<dbReference type="EMBL" id="GL433835">
    <property type="protein sequence ID" value="EFN59820.1"/>
    <property type="molecule type" value="Genomic_DNA"/>
</dbReference>